<dbReference type="InterPro" id="IPR038213">
    <property type="entry name" value="IFI6/IFI27-like_sf"/>
</dbReference>
<dbReference type="GO" id="GO:0001836">
    <property type="term" value="P:release of cytochrome c from mitochondria"/>
    <property type="evidence" value="ECO:0007669"/>
    <property type="project" value="TreeGrafter"/>
</dbReference>
<comment type="similarity">
    <text evidence="2">Belongs to the IFI6/IFI27 family.</text>
</comment>
<organism evidence="8 9">
    <name type="scientific">Callorhinchus milii</name>
    <name type="common">Ghost shark</name>
    <dbReference type="NCBI Taxonomy" id="7868"/>
    <lineage>
        <taxon>Eukaryota</taxon>
        <taxon>Metazoa</taxon>
        <taxon>Chordata</taxon>
        <taxon>Craniata</taxon>
        <taxon>Vertebrata</taxon>
        <taxon>Chondrichthyes</taxon>
        <taxon>Holocephali</taxon>
        <taxon>Chimaeriformes</taxon>
        <taxon>Callorhinchidae</taxon>
        <taxon>Callorhinchus</taxon>
    </lineage>
</organism>
<reference evidence="9" key="2">
    <citation type="journal article" date="2007" name="PLoS Biol.">
        <title>Survey sequencing and comparative analysis of the elephant shark (Callorhinchus milii) genome.</title>
        <authorList>
            <person name="Venkatesh B."/>
            <person name="Kirkness E.F."/>
            <person name="Loh Y.H."/>
            <person name="Halpern A.L."/>
            <person name="Lee A.P."/>
            <person name="Johnson J."/>
            <person name="Dandona N."/>
            <person name="Viswanathan L.D."/>
            <person name="Tay A."/>
            <person name="Venter J.C."/>
            <person name="Strausberg R.L."/>
            <person name="Brenner S."/>
        </authorList>
    </citation>
    <scope>NUCLEOTIDE SEQUENCE [LARGE SCALE GENOMIC DNA]</scope>
</reference>
<proteinExistence type="inferred from homology"/>
<keyword evidence="9" id="KW-1185">Reference proteome</keyword>
<feature type="signal peptide" evidence="7">
    <location>
        <begin position="1"/>
        <end position="23"/>
    </location>
</feature>
<reference evidence="8" key="5">
    <citation type="submission" date="2025-09" db="UniProtKB">
        <authorList>
            <consortium name="Ensembl"/>
        </authorList>
    </citation>
    <scope>IDENTIFICATION</scope>
</reference>
<evidence type="ECO:0000256" key="3">
    <source>
        <dbReference type="ARBA" id="ARBA00022692"/>
    </source>
</evidence>
<evidence type="ECO:0000256" key="6">
    <source>
        <dbReference type="SAM" id="Phobius"/>
    </source>
</evidence>
<feature type="chain" id="PRO_5021440882" evidence="7">
    <location>
        <begin position="24"/>
        <end position="117"/>
    </location>
</feature>
<evidence type="ECO:0000256" key="1">
    <source>
        <dbReference type="ARBA" id="ARBA00004141"/>
    </source>
</evidence>
<evidence type="ECO:0000256" key="2">
    <source>
        <dbReference type="ARBA" id="ARBA00007262"/>
    </source>
</evidence>
<dbReference type="AlphaFoldDB" id="A0A4W3GLM8"/>
<reference evidence="8" key="4">
    <citation type="submission" date="2025-08" db="UniProtKB">
        <authorList>
            <consortium name="Ensembl"/>
        </authorList>
    </citation>
    <scope>IDENTIFICATION</scope>
</reference>
<keyword evidence="7" id="KW-0732">Signal</keyword>
<protein>
    <submittedName>
        <fullName evidence="8">Uncharacterized protein</fullName>
    </submittedName>
</protein>
<dbReference type="Proteomes" id="UP000314986">
    <property type="component" value="Unassembled WGS sequence"/>
</dbReference>
<evidence type="ECO:0000256" key="5">
    <source>
        <dbReference type="ARBA" id="ARBA00023136"/>
    </source>
</evidence>
<dbReference type="PANTHER" id="PTHR16932:SF2">
    <property type="entry name" value="INTERFERON ALPHA-INDUCIBLE PROTEIN 27, MITOCHONDRIAL"/>
    <property type="match status" value="1"/>
</dbReference>
<accession>A0A4W3GLM8</accession>
<dbReference type="Gene3D" id="6.10.110.10">
    <property type="match status" value="1"/>
</dbReference>
<dbReference type="InParanoid" id="A0A4W3GLM8"/>
<dbReference type="PANTHER" id="PTHR16932">
    <property type="entry name" value="INTERFERON ALPHA-INDUCIBLE PROTEIN 27"/>
    <property type="match status" value="1"/>
</dbReference>
<comment type="subcellular location">
    <subcellularLocation>
        <location evidence="1">Membrane</location>
        <topology evidence="1">Multi-pass membrane protein</topology>
    </subcellularLocation>
</comment>
<dbReference type="GeneTree" id="ENSGT01140000282763"/>
<evidence type="ECO:0000256" key="7">
    <source>
        <dbReference type="SAM" id="SignalP"/>
    </source>
</evidence>
<keyword evidence="5 6" id="KW-0472">Membrane</keyword>
<feature type="transmembrane region" description="Helical" evidence="6">
    <location>
        <begin position="20"/>
        <end position="43"/>
    </location>
</feature>
<keyword evidence="4 6" id="KW-1133">Transmembrane helix</keyword>
<dbReference type="Pfam" id="PF06140">
    <property type="entry name" value="Ifi-6-16"/>
    <property type="match status" value="1"/>
</dbReference>
<dbReference type="STRING" id="7868.ENSCMIP00000003992"/>
<keyword evidence="3 6" id="KW-0812">Transmembrane</keyword>
<dbReference type="GO" id="GO:0031966">
    <property type="term" value="C:mitochondrial membrane"/>
    <property type="evidence" value="ECO:0007669"/>
    <property type="project" value="TreeGrafter"/>
</dbReference>
<evidence type="ECO:0000256" key="4">
    <source>
        <dbReference type="ARBA" id="ARBA00022989"/>
    </source>
</evidence>
<dbReference type="Ensembl" id="ENSCMIT00000004143.1">
    <property type="protein sequence ID" value="ENSCMIP00000003992.1"/>
    <property type="gene ID" value="ENSCMIG00000002390.1"/>
</dbReference>
<evidence type="ECO:0000313" key="8">
    <source>
        <dbReference type="Ensembl" id="ENSCMIP00000003992.1"/>
    </source>
</evidence>
<name>A0A4W3GLM8_CALMI</name>
<evidence type="ECO:0000313" key="9">
    <source>
        <dbReference type="Proteomes" id="UP000314986"/>
    </source>
</evidence>
<reference evidence="9" key="3">
    <citation type="journal article" date="2014" name="Nature">
        <title>Elephant shark genome provides unique insights into gnathostome evolution.</title>
        <authorList>
            <consortium name="International Elephant Shark Genome Sequencing Consortium"/>
            <person name="Venkatesh B."/>
            <person name="Lee A.P."/>
            <person name="Ravi V."/>
            <person name="Maurya A.K."/>
            <person name="Lian M.M."/>
            <person name="Swann J.B."/>
            <person name="Ohta Y."/>
            <person name="Flajnik M.F."/>
            <person name="Sutoh Y."/>
            <person name="Kasahara M."/>
            <person name="Hoon S."/>
            <person name="Gangu V."/>
            <person name="Roy S.W."/>
            <person name="Irimia M."/>
            <person name="Korzh V."/>
            <person name="Kondrychyn I."/>
            <person name="Lim Z.W."/>
            <person name="Tay B.H."/>
            <person name="Tohari S."/>
            <person name="Kong K.W."/>
            <person name="Ho S."/>
            <person name="Lorente-Galdos B."/>
            <person name="Quilez J."/>
            <person name="Marques-Bonet T."/>
            <person name="Raney B.J."/>
            <person name="Ingham P.W."/>
            <person name="Tay A."/>
            <person name="Hillier L.W."/>
            <person name="Minx P."/>
            <person name="Boehm T."/>
            <person name="Wilson R.K."/>
            <person name="Brenner S."/>
            <person name="Warren W.C."/>
        </authorList>
    </citation>
    <scope>NUCLEOTIDE SEQUENCE [LARGE SCALE GENOMIC DNA]</scope>
</reference>
<dbReference type="InterPro" id="IPR009311">
    <property type="entry name" value="IFI6/IFI27-like"/>
</dbReference>
<reference evidence="9" key="1">
    <citation type="journal article" date="2006" name="Science">
        <title>Ancient noncoding elements conserved in the human genome.</title>
        <authorList>
            <person name="Venkatesh B."/>
            <person name="Kirkness E.F."/>
            <person name="Loh Y.H."/>
            <person name="Halpern A.L."/>
            <person name="Lee A.P."/>
            <person name="Johnson J."/>
            <person name="Dandona N."/>
            <person name="Viswanathan L.D."/>
            <person name="Tay A."/>
            <person name="Venter J.C."/>
            <person name="Strausberg R.L."/>
            <person name="Brenner S."/>
        </authorList>
    </citation>
    <scope>NUCLEOTIDE SEQUENCE [LARGE SCALE GENOMIC DNA]</scope>
</reference>
<sequence>LLSQSIPFTSLVSLFSLTHTVVAVGAVPVVLGAAGFTSAGIGAGTLAAKAMSATAIANGGGVAAGSFVAVLQSVGKKALTSQARGPGFDSRKAKCWTGFHTPHACVYLSVSRNLVVY</sequence>
<dbReference type="GO" id="GO:0097193">
    <property type="term" value="P:intrinsic apoptotic signaling pathway"/>
    <property type="evidence" value="ECO:0007669"/>
    <property type="project" value="TreeGrafter"/>
</dbReference>